<dbReference type="InterPro" id="IPR016024">
    <property type="entry name" value="ARM-type_fold"/>
</dbReference>
<evidence type="ECO:0000256" key="2">
    <source>
        <dbReference type="ARBA" id="ARBA00014933"/>
    </source>
</evidence>
<keyword evidence="4" id="KW-1185">Reference proteome</keyword>
<dbReference type="EMBL" id="MNPL01001591">
    <property type="protein sequence ID" value="OQR79003.1"/>
    <property type="molecule type" value="Genomic_DNA"/>
</dbReference>
<proteinExistence type="inferred from homology"/>
<dbReference type="STRING" id="418985.A0A1V9XZX3"/>
<dbReference type="InterPro" id="IPR019538">
    <property type="entry name" value="PSMD5"/>
</dbReference>
<dbReference type="OrthoDB" id="10250600at2759"/>
<comment type="caution">
    <text evidence="3">The sequence shown here is derived from an EMBL/GenBank/DDBJ whole genome shotgun (WGS) entry which is preliminary data.</text>
</comment>
<comment type="similarity">
    <text evidence="1">Belongs to the proteasome subunit S5B/HSM3 family.</text>
</comment>
<evidence type="ECO:0000313" key="4">
    <source>
        <dbReference type="Proteomes" id="UP000192247"/>
    </source>
</evidence>
<keyword evidence="3" id="KW-0647">Proteasome</keyword>
<dbReference type="AlphaFoldDB" id="A0A1V9XZX3"/>
<organism evidence="3 4">
    <name type="scientific">Tropilaelaps mercedesae</name>
    <dbReference type="NCBI Taxonomy" id="418985"/>
    <lineage>
        <taxon>Eukaryota</taxon>
        <taxon>Metazoa</taxon>
        <taxon>Ecdysozoa</taxon>
        <taxon>Arthropoda</taxon>
        <taxon>Chelicerata</taxon>
        <taxon>Arachnida</taxon>
        <taxon>Acari</taxon>
        <taxon>Parasitiformes</taxon>
        <taxon>Mesostigmata</taxon>
        <taxon>Gamasina</taxon>
        <taxon>Dermanyssoidea</taxon>
        <taxon>Laelapidae</taxon>
        <taxon>Tropilaelaps</taxon>
    </lineage>
</organism>
<protein>
    <recommendedName>
        <fullName evidence="2">26S proteasome non-ATPase regulatory subunit 5</fullName>
    </recommendedName>
</protein>
<dbReference type="InParanoid" id="A0A1V9XZX3"/>
<dbReference type="Pfam" id="PF10508">
    <property type="entry name" value="Proteasom_PSMB"/>
    <property type="match status" value="1"/>
</dbReference>
<sequence length="504" mass="56135">MRTLEELLRDLSDPAQISIENLNVIRAACADLVHSNRLEFSNHLQHSDLSKLFTILANLASDEVPAYCDVLKTLLDCLPPQQLLAKYEIFIGQVLREGSNDHIQRLALQQLHRCAQDSKVSSILIANPALMGPVVDRFASPTLNGQVRCLVLELTANSKDAVKLLFEGEILKHLQQVQEKGSVEKLRVFELYCQVACQSEENCAKMTARLESVVESMLTQRSDVLVLLNYVELLTVLGTKAYTMNFLFTSDAISILKDLLNAPEDPNATFYMPGVLLFFGELGSNNPVALIEDNKSIVSVIFTMATLGSLFAPTAMAAVAQICRTREGKRCLEQHFSREMDIYMRSLGECLETSKYSAEHKMSALNCVAAILEMDEFDQLDVINLTEKWFNLLSSGPLQMLWRCAKVPFETERLAVLRTLRHVALLPWGREGLLKLPGFYEWLLDRSTEPNKVGKEGKHAIAAALLEVANSIKDPAHVIGLRKFYAEGPFYSPSEVAVATESGA</sequence>
<dbReference type="PANTHER" id="PTHR13554">
    <property type="entry name" value="26S PROTEASOME NON-ATPASE REGULATORY SUBUNIT 5-RELATED"/>
    <property type="match status" value="1"/>
</dbReference>
<dbReference type="PANTHER" id="PTHR13554:SF10">
    <property type="entry name" value="26S PROTEASOME NON-ATPASE REGULATORY SUBUNIT 5"/>
    <property type="match status" value="1"/>
</dbReference>
<name>A0A1V9XZX3_9ACAR</name>
<dbReference type="SUPFAM" id="SSF48371">
    <property type="entry name" value="ARM repeat"/>
    <property type="match status" value="1"/>
</dbReference>
<dbReference type="GO" id="GO:0000502">
    <property type="term" value="C:proteasome complex"/>
    <property type="evidence" value="ECO:0007669"/>
    <property type="project" value="UniProtKB-KW"/>
</dbReference>
<reference evidence="3 4" key="1">
    <citation type="journal article" date="2017" name="Gigascience">
        <title>Draft genome of the honey bee ectoparasitic mite, Tropilaelaps mercedesae, is shaped by the parasitic life history.</title>
        <authorList>
            <person name="Dong X."/>
            <person name="Armstrong S.D."/>
            <person name="Xia D."/>
            <person name="Makepeace B.L."/>
            <person name="Darby A.C."/>
            <person name="Kadowaki T."/>
        </authorList>
    </citation>
    <scope>NUCLEOTIDE SEQUENCE [LARGE SCALE GENOMIC DNA]</scope>
    <source>
        <strain evidence="3">Wuxi-XJTLU</strain>
    </source>
</reference>
<dbReference type="FunCoup" id="A0A1V9XZX3">
    <property type="interactions" value="1817"/>
</dbReference>
<evidence type="ECO:0000313" key="3">
    <source>
        <dbReference type="EMBL" id="OQR79003.1"/>
    </source>
</evidence>
<accession>A0A1V9XZX3</accession>
<gene>
    <name evidence="3" type="ORF">BIW11_06033</name>
</gene>
<dbReference type="GO" id="GO:0005829">
    <property type="term" value="C:cytosol"/>
    <property type="evidence" value="ECO:0007669"/>
    <property type="project" value="TreeGrafter"/>
</dbReference>
<evidence type="ECO:0000256" key="1">
    <source>
        <dbReference type="ARBA" id="ARBA00006823"/>
    </source>
</evidence>
<dbReference type="Proteomes" id="UP000192247">
    <property type="component" value="Unassembled WGS sequence"/>
</dbReference>
<dbReference type="GO" id="GO:0043248">
    <property type="term" value="P:proteasome assembly"/>
    <property type="evidence" value="ECO:0007669"/>
    <property type="project" value="InterPro"/>
</dbReference>